<gene>
    <name evidence="1" type="ORF">BSTOLATCC_MIC1251</name>
</gene>
<evidence type="ECO:0000313" key="2">
    <source>
        <dbReference type="Proteomes" id="UP001162131"/>
    </source>
</evidence>
<proteinExistence type="predicted"/>
<protein>
    <submittedName>
        <fullName evidence="1">Uncharacterized protein</fullName>
    </submittedName>
</protein>
<reference evidence="1" key="1">
    <citation type="submission" date="2021-09" db="EMBL/GenBank/DDBJ databases">
        <authorList>
            <consortium name="AG Swart"/>
            <person name="Singh M."/>
            <person name="Singh A."/>
            <person name="Seah K."/>
            <person name="Emmerich C."/>
        </authorList>
    </citation>
    <scope>NUCLEOTIDE SEQUENCE</scope>
    <source>
        <strain evidence="1">ATCC30299</strain>
    </source>
</reference>
<name>A0AAU9IAF2_9CILI</name>
<keyword evidence="2" id="KW-1185">Reference proteome</keyword>
<dbReference type="AlphaFoldDB" id="A0AAU9IAF2"/>
<sequence>MNTNYLRTNYKIPNFTSEERLFYLGRNQEYEEESSIVRLGYDEKKSPTHRSTYSIDEFKLKALSTPNKPSHKRTISGTHAYFTELRSFGSKSPPSNSEKSDELNGNCCLSKYTNNQVLPELCEYDETPVVANNAEEQSQTDFPEQESPLGLEVFEEMMEIISSKDSEKSKNKAKRIRQLKEILLEKLKKSSSFDSASFSKNELLSTERLSELIKSSFTSNRTQVGPGSSILLNEPSIEAPEYNNFLKGINKTPISYSKLSGEKNNMSKIEEILMHVCKKSAYQINNIKRKMNNAKWAKRFVVIFNSSENSENVGVYGKEFINFRKIDGDQSFPENVFKPQIERELVFDEENELKEIDSEDEADAVILYKS</sequence>
<dbReference type="EMBL" id="CAJZBQ010000002">
    <property type="protein sequence ID" value="CAG9310401.1"/>
    <property type="molecule type" value="Genomic_DNA"/>
</dbReference>
<comment type="caution">
    <text evidence="1">The sequence shown here is derived from an EMBL/GenBank/DDBJ whole genome shotgun (WGS) entry which is preliminary data.</text>
</comment>
<accession>A0AAU9IAF2</accession>
<dbReference type="Proteomes" id="UP001162131">
    <property type="component" value="Unassembled WGS sequence"/>
</dbReference>
<organism evidence="1 2">
    <name type="scientific">Blepharisma stoltei</name>
    <dbReference type="NCBI Taxonomy" id="1481888"/>
    <lineage>
        <taxon>Eukaryota</taxon>
        <taxon>Sar</taxon>
        <taxon>Alveolata</taxon>
        <taxon>Ciliophora</taxon>
        <taxon>Postciliodesmatophora</taxon>
        <taxon>Heterotrichea</taxon>
        <taxon>Heterotrichida</taxon>
        <taxon>Blepharismidae</taxon>
        <taxon>Blepharisma</taxon>
    </lineage>
</organism>
<evidence type="ECO:0000313" key="1">
    <source>
        <dbReference type="EMBL" id="CAG9310401.1"/>
    </source>
</evidence>